<feature type="compositionally biased region" description="Polar residues" evidence="1">
    <location>
        <begin position="323"/>
        <end position="332"/>
    </location>
</feature>
<feature type="region of interest" description="Disordered" evidence="1">
    <location>
        <begin position="314"/>
        <end position="344"/>
    </location>
</feature>
<feature type="compositionally biased region" description="Polar residues" evidence="1">
    <location>
        <begin position="76"/>
        <end position="87"/>
    </location>
</feature>
<reference evidence="2" key="1">
    <citation type="submission" date="2021-03" db="EMBL/GenBank/DDBJ databases">
        <authorList>
            <person name="Li Z."/>
            <person name="Yang C."/>
        </authorList>
    </citation>
    <scope>NUCLEOTIDE SEQUENCE</scope>
    <source>
        <strain evidence="2">Dzin_1.0</strain>
        <tissue evidence="2">Leaf</tissue>
    </source>
</reference>
<feature type="region of interest" description="Disordered" evidence="1">
    <location>
        <begin position="181"/>
        <end position="271"/>
    </location>
</feature>
<gene>
    <name evidence="2" type="ORF">J5N97_006850</name>
</gene>
<dbReference type="AlphaFoldDB" id="A0A9D5DC46"/>
<feature type="compositionally biased region" description="Polar residues" evidence="1">
    <location>
        <begin position="125"/>
        <end position="142"/>
    </location>
</feature>
<dbReference type="Proteomes" id="UP001085076">
    <property type="component" value="Miscellaneous, Linkage group lg01"/>
</dbReference>
<evidence type="ECO:0000313" key="2">
    <source>
        <dbReference type="EMBL" id="KAJ0988494.1"/>
    </source>
</evidence>
<proteinExistence type="predicted"/>
<evidence type="ECO:0000313" key="3">
    <source>
        <dbReference type="Proteomes" id="UP001085076"/>
    </source>
</evidence>
<comment type="caution">
    <text evidence="2">The sequence shown here is derived from an EMBL/GenBank/DDBJ whole genome shotgun (WGS) entry which is preliminary data.</text>
</comment>
<evidence type="ECO:0000256" key="1">
    <source>
        <dbReference type="SAM" id="MobiDB-lite"/>
    </source>
</evidence>
<sequence>MGLVTEMTSVADGQKGKRHMVESDSPASLDASNNPGTRLHGAPEMCALNEVQESLPQTVSTQIAGKRDSHPPRGNAYSSSQDQVARSPITNLTPSLQEGSCNAAMWNGRDNVNVSGLKGKDNENKTQPLTNYSHSANMIQSVNDDDSEDSDEDYLDPILEREIEFEFETMWKSQLNGEYSNYSESPTNNHIETDPNEITNPKSPYGPPGDDPICIVRPNTQSPTQEHGDNRKTPMLSESSTPEGTKGIPPQTPSRLKGGAPTIPEPHPDIDLSNYTWRFIRGSWIFVDNAVGEGLADGTTSAEQWNQEKAIQEGLVSREEEVSQPQHTTLEASSKEVIRRSGRT</sequence>
<dbReference type="EMBL" id="JAGGNH010000001">
    <property type="protein sequence ID" value="KAJ0988494.1"/>
    <property type="molecule type" value="Genomic_DNA"/>
</dbReference>
<feature type="region of interest" description="Disordered" evidence="1">
    <location>
        <begin position="117"/>
        <end position="152"/>
    </location>
</feature>
<feature type="compositionally biased region" description="Polar residues" evidence="1">
    <location>
        <begin position="51"/>
        <end position="63"/>
    </location>
</feature>
<feature type="compositionally biased region" description="Acidic residues" evidence="1">
    <location>
        <begin position="143"/>
        <end position="152"/>
    </location>
</feature>
<protein>
    <submittedName>
        <fullName evidence="2">Uncharacterized protein</fullName>
    </submittedName>
</protein>
<accession>A0A9D5DC46</accession>
<feature type="region of interest" description="Disordered" evidence="1">
    <location>
        <begin position="1"/>
        <end position="87"/>
    </location>
</feature>
<reference evidence="2" key="2">
    <citation type="journal article" date="2022" name="Hortic Res">
        <title>The genome of Dioscorea zingiberensis sheds light on the biosynthesis, origin and evolution of the medicinally important diosgenin saponins.</title>
        <authorList>
            <person name="Li Y."/>
            <person name="Tan C."/>
            <person name="Li Z."/>
            <person name="Guo J."/>
            <person name="Li S."/>
            <person name="Chen X."/>
            <person name="Wang C."/>
            <person name="Dai X."/>
            <person name="Yang H."/>
            <person name="Song W."/>
            <person name="Hou L."/>
            <person name="Xu J."/>
            <person name="Tong Z."/>
            <person name="Xu A."/>
            <person name="Yuan X."/>
            <person name="Wang W."/>
            <person name="Yang Q."/>
            <person name="Chen L."/>
            <person name="Sun Z."/>
            <person name="Wang K."/>
            <person name="Pan B."/>
            <person name="Chen J."/>
            <person name="Bao Y."/>
            <person name="Liu F."/>
            <person name="Qi X."/>
            <person name="Gang D.R."/>
            <person name="Wen J."/>
            <person name="Li J."/>
        </authorList>
    </citation>
    <scope>NUCLEOTIDE SEQUENCE</scope>
    <source>
        <strain evidence="2">Dzin_1.0</strain>
    </source>
</reference>
<keyword evidence="3" id="KW-1185">Reference proteome</keyword>
<feature type="compositionally biased region" description="Polar residues" evidence="1">
    <location>
        <begin position="181"/>
        <end position="202"/>
    </location>
</feature>
<feature type="compositionally biased region" description="Basic and acidic residues" evidence="1">
    <location>
        <begin position="333"/>
        <end position="344"/>
    </location>
</feature>
<name>A0A9D5DC46_9LILI</name>
<organism evidence="2 3">
    <name type="scientific">Dioscorea zingiberensis</name>
    <dbReference type="NCBI Taxonomy" id="325984"/>
    <lineage>
        <taxon>Eukaryota</taxon>
        <taxon>Viridiplantae</taxon>
        <taxon>Streptophyta</taxon>
        <taxon>Embryophyta</taxon>
        <taxon>Tracheophyta</taxon>
        <taxon>Spermatophyta</taxon>
        <taxon>Magnoliopsida</taxon>
        <taxon>Liliopsida</taxon>
        <taxon>Dioscoreales</taxon>
        <taxon>Dioscoreaceae</taxon>
        <taxon>Dioscorea</taxon>
    </lineage>
</organism>